<feature type="domain" description="GmrSD restriction endonucleases N-terminal" evidence="2">
    <location>
        <begin position="94"/>
        <end position="253"/>
    </location>
</feature>
<feature type="region of interest" description="Disordered" evidence="1">
    <location>
        <begin position="460"/>
        <end position="595"/>
    </location>
</feature>
<dbReference type="OrthoDB" id="5419821at2759"/>
<dbReference type="VEuPathDB" id="FungiDB:GMDG_07702"/>
<dbReference type="RefSeq" id="XP_024328471.1">
    <property type="nucleotide sequence ID" value="XM_024463884.1"/>
</dbReference>
<dbReference type="InterPro" id="IPR004919">
    <property type="entry name" value="GmrSD_N"/>
</dbReference>
<gene>
    <name evidence="3" type="ORF">VC83_00188</name>
</gene>
<dbReference type="PANTHER" id="PTHR39639">
    <property type="entry name" value="CHROMOSOME 16, WHOLE GENOME SHOTGUN SEQUENCE"/>
    <property type="match status" value="1"/>
</dbReference>
<dbReference type="Pfam" id="PF03235">
    <property type="entry name" value="GmrSD_N"/>
    <property type="match status" value="1"/>
</dbReference>
<reference evidence="3" key="1">
    <citation type="submission" date="2016-03" db="EMBL/GenBank/DDBJ databases">
        <title>Updated assembly of Pseudogymnoascus destructans, the fungus causing white-nose syndrome of bats.</title>
        <authorList>
            <person name="Palmer J.M."/>
            <person name="Drees K.P."/>
            <person name="Foster J.T."/>
            <person name="Lindner D.L."/>
        </authorList>
    </citation>
    <scope>NUCLEOTIDE SEQUENCE [LARGE SCALE GENOMIC DNA]</scope>
    <source>
        <strain evidence="3">20631-21</strain>
    </source>
</reference>
<evidence type="ECO:0000256" key="1">
    <source>
        <dbReference type="SAM" id="MobiDB-lite"/>
    </source>
</evidence>
<dbReference type="PANTHER" id="PTHR39639:SF1">
    <property type="entry name" value="DUF262 DOMAIN-CONTAINING PROTEIN"/>
    <property type="match status" value="1"/>
</dbReference>
<evidence type="ECO:0000259" key="2">
    <source>
        <dbReference type="Pfam" id="PF03235"/>
    </source>
</evidence>
<organism evidence="3">
    <name type="scientific">Pseudogymnoascus destructans</name>
    <dbReference type="NCBI Taxonomy" id="655981"/>
    <lineage>
        <taxon>Eukaryota</taxon>
        <taxon>Fungi</taxon>
        <taxon>Dikarya</taxon>
        <taxon>Ascomycota</taxon>
        <taxon>Pezizomycotina</taxon>
        <taxon>Leotiomycetes</taxon>
        <taxon>Thelebolales</taxon>
        <taxon>Thelebolaceae</taxon>
        <taxon>Pseudogymnoascus</taxon>
    </lineage>
</organism>
<accession>A0A177APA1</accession>
<name>A0A177APA1_9PEZI</name>
<dbReference type="EMBL" id="KV441386">
    <property type="protein sequence ID" value="OAF63201.1"/>
    <property type="molecule type" value="Genomic_DNA"/>
</dbReference>
<dbReference type="GeneID" id="36283287"/>
<protein>
    <recommendedName>
        <fullName evidence="2">GmrSD restriction endonucleases N-terminal domain-containing protein</fullName>
    </recommendedName>
</protein>
<dbReference type="AlphaFoldDB" id="A0A177APA1"/>
<evidence type="ECO:0000313" key="3">
    <source>
        <dbReference type="EMBL" id="OAF63201.1"/>
    </source>
</evidence>
<feature type="region of interest" description="Disordered" evidence="1">
    <location>
        <begin position="1"/>
        <end position="25"/>
    </location>
</feature>
<feature type="compositionally biased region" description="Low complexity" evidence="1">
    <location>
        <begin position="553"/>
        <end position="570"/>
    </location>
</feature>
<proteinExistence type="predicted"/>
<dbReference type="eggNOG" id="ENOG502S229">
    <property type="taxonomic scope" value="Eukaryota"/>
</dbReference>
<sequence>MPPQRPPSSSGPSSSLMVSQDDYVPPVRCDPSVRVKAERDGDNDHDDFVDVDDEAEELLADADGVPMYSDADFKIRQVASPFIVQRTLVSLYNLSKTKYLKLDPEYQRDVVWDETRSSGLIASVLQGYFIPPIIFNVLEEWETLDSGEEIMRHCRICVDGKQRLTSLQKFMEGKIGVSDSSHPPKKWFFCHPIVGGVEKQSNHNILPLKTKKFFESRMFCCYEYQKLTPSVEETMFQLVQRGMPLTPAEKMRAMSTPWANFAKQYENDYPAVLSLGRQSRASGFRQIMSIFCQIMEVMSPSADKKKNREGAGWKPTYQATPSNLTKLLMDTPSLNESVKRKFKKVFDKYAELIASCSEPDKDSPTGSSIKKNSCFAPTPEGLKNRGASHVRTFSPLEVVATAILLLRHMDDRTDTMLQGDIMEMRVYLRQKNKDLRLNNTCWADSYQFIDVDMIQIRGGAGASRRRAPPVSQQALPIEIDSDAPDNQAGRRTSARRNTDGSSALPMRGVDQNGDARPTRSGRVGMSSLTASIANGSPIMTDGLSSPQAGWGGPQVAPTAPAAPMAPMVQTIQPRKRLHGSDGSAAPTIRRVRPRD</sequence>
<dbReference type="Proteomes" id="UP000077154">
    <property type="component" value="Unassembled WGS sequence"/>
</dbReference>